<gene>
    <name evidence="1" type="ORF">MRX98_17835</name>
</gene>
<dbReference type="AlphaFoldDB" id="A0AA41R6S6"/>
<organism evidence="1 2">
    <name type="scientific">Desulfatitalea alkaliphila</name>
    <dbReference type="NCBI Taxonomy" id="2929485"/>
    <lineage>
        <taxon>Bacteria</taxon>
        <taxon>Pseudomonadati</taxon>
        <taxon>Thermodesulfobacteriota</taxon>
        <taxon>Desulfobacteria</taxon>
        <taxon>Desulfobacterales</taxon>
        <taxon>Desulfosarcinaceae</taxon>
        <taxon>Desulfatitalea</taxon>
    </lineage>
</organism>
<sequence>MPQAVQKKIESPELALTYAAVASVNGAALVVQTPTGQMQARKAVSCLLAPAPGDQVLVSVDRFGRAYVLAVLARPDALTENRLSLTGPTRLTVTGGDLTLSAEHGMDLASPAHLSLAAGELNVHAGRAEIGLAETNFTGNALSANIVRIRTVARSVDSFVKNWVQRMTSCLRYVREHDETQAASARQLVEGTLTVQTGNSVHLAEGHVKIDAEQIHLG</sequence>
<dbReference type="EMBL" id="JALJRB010000026">
    <property type="protein sequence ID" value="MCJ8502443.1"/>
    <property type="molecule type" value="Genomic_DNA"/>
</dbReference>
<evidence type="ECO:0000313" key="2">
    <source>
        <dbReference type="Proteomes" id="UP001165427"/>
    </source>
</evidence>
<dbReference type="Proteomes" id="UP001165427">
    <property type="component" value="Unassembled WGS sequence"/>
</dbReference>
<accession>A0AA41R6S6</accession>
<keyword evidence="2" id="KW-1185">Reference proteome</keyword>
<name>A0AA41R6S6_9BACT</name>
<reference evidence="1" key="1">
    <citation type="submission" date="2022-04" db="EMBL/GenBank/DDBJ databases">
        <title>Desulfatitalea alkaliphila sp. nov., a novel anaerobic sulfate-reducing bacterium isolated from terrestrial mud volcano, Taman Peninsula, Russia.</title>
        <authorList>
            <person name="Khomyakova M.A."/>
            <person name="Merkel A.Y."/>
            <person name="Slobodkin A.I."/>
        </authorList>
    </citation>
    <scope>NUCLEOTIDE SEQUENCE</scope>
    <source>
        <strain evidence="1">M08but</strain>
    </source>
</reference>
<dbReference type="RefSeq" id="WP_246913227.1">
    <property type="nucleotide sequence ID" value="NZ_JALJRB010000026.1"/>
</dbReference>
<evidence type="ECO:0000313" key="1">
    <source>
        <dbReference type="EMBL" id="MCJ8502443.1"/>
    </source>
</evidence>
<dbReference type="Pfam" id="PF12059">
    <property type="entry name" value="DUF3540"/>
    <property type="match status" value="1"/>
</dbReference>
<protein>
    <submittedName>
        <fullName evidence="1">DUF3540 domain-containing protein</fullName>
    </submittedName>
</protein>
<dbReference type="InterPro" id="IPR021927">
    <property type="entry name" value="DUF3540"/>
</dbReference>
<proteinExistence type="predicted"/>
<comment type="caution">
    <text evidence="1">The sequence shown here is derived from an EMBL/GenBank/DDBJ whole genome shotgun (WGS) entry which is preliminary data.</text>
</comment>